<reference evidence="4 5" key="1">
    <citation type="submission" date="2019-05" db="EMBL/GenBank/DDBJ databases">
        <title>Genomes sequences of two Nocardia cyriacigeorgica environmental isolates, type strains Nocardia asteroides ATCC 19247 and Nocardia cyriacigeorgica DSM 44484.</title>
        <authorList>
            <person name="Vautrin F."/>
            <person name="Bergeron E."/>
            <person name="Dubost A."/>
            <person name="Abrouk D."/>
            <person name="Rodriguez Nava V."/>
            <person name="Pujic P."/>
        </authorList>
    </citation>
    <scope>NUCLEOTIDE SEQUENCE [LARGE SCALE GENOMIC DNA]</scope>
    <source>
        <strain evidence="4 5">EML 1456</strain>
    </source>
</reference>
<evidence type="ECO:0000313" key="4">
    <source>
        <dbReference type="EMBL" id="TLG10873.1"/>
    </source>
</evidence>
<organism evidence="4 5">
    <name type="scientific">Nocardia cyriacigeorgica</name>
    <dbReference type="NCBI Taxonomy" id="135487"/>
    <lineage>
        <taxon>Bacteria</taxon>
        <taxon>Bacillati</taxon>
        <taxon>Actinomycetota</taxon>
        <taxon>Actinomycetes</taxon>
        <taxon>Mycobacteriales</taxon>
        <taxon>Nocardiaceae</taxon>
        <taxon>Nocardia</taxon>
    </lineage>
</organism>
<name>A0A5R8PET0_9NOCA</name>
<dbReference type="Proteomes" id="UP000308349">
    <property type="component" value="Unassembled WGS sequence"/>
</dbReference>
<dbReference type="CDD" id="cd04301">
    <property type="entry name" value="NAT_SF"/>
    <property type="match status" value="1"/>
</dbReference>
<protein>
    <submittedName>
        <fullName evidence="4">GNAT family N-acetyltransferase</fullName>
    </submittedName>
</protein>
<proteinExistence type="predicted"/>
<keyword evidence="1 4" id="KW-0808">Transferase</keyword>
<dbReference type="InterPro" id="IPR050832">
    <property type="entry name" value="Bact_Acetyltransf"/>
</dbReference>
<dbReference type="PROSITE" id="PS51186">
    <property type="entry name" value="GNAT"/>
    <property type="match status" value="1"/>
</dbReference>
<dbReference type="GO" id="GO:0016747">
    <property type="term" value="F:acyltransferase activity, transferring groups other than amino-acyl groups"/>
    <property type="evidence" value="ECO:0007669"/>
    <property type="project" value="InterPro"/>
</dbReference>
<evidence type="ECO:0000256" key="2">
    <source>
        <dbReference type="ARBA" id="ARBA00023315"/>
    </source>
</evidence>
<dbReference type="AlphaFoldDB" id="A0A5R8PET0"/>
<comment type="caution">
    <text evidence="4">The sequence shown here is derived from an EMBL/GenBank/DDBJ whole genome shotgun (WGS) entry which is preliminary data.</text>
</comment>
<evidence type="ECO:0000259" key="3">
    <source>
        <dbReference type="PROSITE" id="PS51186"/>
    </source>
</evidence>
<dbReference type="PANTHER" id="PTHR43877:SF2">
    <property type="entry name" value="AMINOALKYLPHOSPHONATE N-ACETYLTRANSFERASE-RELATED"/>
    <property type="match status" value="1"/>
</dbReference>
<sequence length="159" mass="17624">MMIVRRVPAEEWETARAVRLDALAGSPPGTFSTTFAEASTWDEQRWREWAAPRTLFVAENDTGPIGSAAGSLADGPAELVSMWVNPVARGSGVSDRLVHAVIDWARAGGHPSLGLWVLDGNHHAENLYRRNAFRRTGRSQPCWPDDPRVENEMVLRLTH</sequence>
<dbReference type="InterPro" id="IPR000182">
    <property type="entry name" value="GNAT_dom"/>
</dbReference>
<gene>
    <name evidence="4" type="ORF">FEK35_13240</name>
</gene>
<evidence type="ECO:0000313" key="5">
    <source>
        <dbReference type="Proteomes" id="UP000308349"/>
    </source>
</evidence>
<dbReference type="InterPro" id="IPR016181">
    <property type="entry name" value="Acyl_CoA_acyltransferase"/>
</dbReference>
<keyword evidence="2" id="KW-0012">Acyltransferase</keyword>
<accession>A0A5R8PET0</accession>
<dbReference type="EMBL" id="VBUU01000011">
    <property type="protein sequence ID" value="TLG10873.1"/>
    <property type="molecule type" value="Genomic_DNA"/>
</dbReference>
<dbReference type="OrthoDB" id="9799092at2"/>
<evidence type="ECO:0000256" key="1">
    <source>
        <dbReference type="ARBA" id="ARBA00022679"/>
    </source>
</evidence>
<dbReference type="Gene3D" id="3.40.630.30">
    <property type="match status" value="1"/>
</dbReference>
<dbReference type="SUPFAM" id="SSF55729">
    <property type="entry name" value="Acyl-CoA N-acyltransferases (Nat)"/>
    <property type="match status" value="1"/>
</dbReference>
<feature type="domain" description="N-acetyltransferase" evidence="3">
    <location>
        <begin position="2"/>
        <end position="158"/>
    </location>
</feature>
<dbReference type="Pfam" id="PF00583">
    <property type="entry name" value="Acetyltransf_1"/>
    <property type="match status" value="1"/>
</dbReference>
<dbReference type="PANTHER" id="PTHR43877">
    <property type="entry name" value="AMINOALKYLPHOSPHONATE N-ACETYLTRANSFERASE-RELATED-RELATED"/>
    <property type="match status" value="1"/>
</dbReference>